<evidence type="ECO:0000256" key="15">
    <source>
        <dbReference type="ARBA" id="ARBA00023295"/>
    </source>
</evidence>
<dbReference type="SUPFAM" id="SSF51445">
    <property type="entry name" value="(Trans)glycosidases"/>
    <property type="match status" value="1"/>
</dbReference>
<comment type="cofactor">
    <cofactor evidence="3">
        <name>Mg(2+)</name>
        <dbReference type="ChEBI" id="CHEBI:18420"/>
    </cofactor>
</comment>
<evidence type="ECO:0000256" key="9">
    <source>
        <dbReference type="ARBA" id="ARBA00022741"/>
    </source>
</evidence>
<evidence type="ECO:0000256" key="1">
    <source>
        <dbReference type="ARBA" id="ARBA00001255"/>
    </source>
</evidence>
<dbReference type="STRING" id="1093900.A0A507ATU8"/>
<evidence type="ECO:0000256" key="6">
    <source>
        <dbReference type="ARBA" id="ARBA00005165"/>
    </source>
</evidence>
<dbReference type="Pfam" id="PF02057">
    <property type="entry name" value="Glyco_hydro_59"/>
    <property type="match status" value="1"/>
</dbReference>
<dbReference type="GO" id="GO:0009229">
    <property type="term" value="P:thiamine diphosphate biosynthetic process"/>
    <property type="evidence" value="ECO:0007669"/>
    <property type="project" value="UniProtKB-UniPathway"/>
</dbReference>
<dbReference type="NCBIfam" id="NF006830">
    <property type="entry name" value="PRK09355.1"/>
    <property type="match status" value="1"/>
</dbReference>
<dbReference type="InterPro" id="IPR049161">
    <property type="entry name" value="GH59_cat"/>
</dbReference>
<dbReference type="RefSeq" id="XP_030992874.1">
    <property type="nucleotide sequence ID" value="XM_031144852.1"/>
</dbReference>
<evidence type="ECO:0000256" key="14">
    <source>
        <dbReference type="ARBA" id="ARBA00022977"/>
    </source>
</evidence>
<evidence type="ECO:0000313" key="25">
    <source>
        <dbReference type="EMBL" id="TPX11163.1"/>
    </source>
</evidence>
<dbReference type="GO" id="GO:0005524">
    <property type="term" value="F:ATP binding"/>
    <property type="evidence" value="ECO:0007669"/>
    <property type="project" value="UniProtKB-KW"/>
</dbReference>
<evidence type="ECO:0000256" key="19">
    <source>
        <dbReference type="ARBA" id="ARBA00061146"/>
    </source>
</evidence>
<evidence type="ECO:0000259" key="23">
    <source>
        <dbReference type="Pfam" id="PF02581"/>
    </source>
</evidence>
<dbReference type="InterPro" id="IPR013780">
    <property type="entry name" value="Glyco_hydro_b"/>
</dbReference>
<evidence type="ECO:0000256" key="10">
    <source>
        <dbReference type="ARBA" id="ARBA00022777"/>
    </source>
</evidence>
<keyword evidence="9" id="KW-0547">Nucleotide-binding</keyword>
<dbReference type="OrthoDB" id="4994at2759"/>
<accession>A0A507ATU8</accession>
<comment type="catalytic activity">
    <reaction evidence="1">
        <text>Hydrolysis of terminal, non-reducing alpha-D-galactose residues in alpha-D-galactosides, including galactose oligosaccharides, galactomannans and galactolipids.</text>
        <dbReference type="EC" id="3.2.1.22"/>
    </reaction>
</comment>
<comment type="similarity">
    <text evidence="19">In the C-terminal section; belongs to the Thz kinase family.</text>
</comment>
<keyword evidence="14" id="KW-0784">Thiamine biosynthesis</keyword>
<dbReference type="SUPFAM" id="SSF51391">
    <property type="entry name" value="Thiamin phosphate synthase"/>
    <property type="match status" value="1"/>
</dbReference>
<dbReference type="InterPro" id="IPR017853">
    <property type="entry name" value="GH"/>
</dbReference>
<feature type="domain" description="Glycosyl hydrolase family 30 beta sandwich" evidence="24">
    <location>
        <begin position="385"/>
        <end position="439"/>
    </location>
</feature>
<dbReference type="Proteomes" id="UP000319257">
    <property type="component" value="Unassembled WGS sequence"/>
</dbReference>
<dbReference type="SUPFAM" id="SSF51011">
    <property type="entry name" value="Glycosyl hydrolase domain"/>
    <property type="match status" value="1"/>
</dbReference>
<dbReference type="InterPro" id="IPR013785">
    <property type="entry name" value="Aldolase_TIM"/>
</dbReference>
<feature type="chain" id="PRO_5021457373" evidence="21">
    <location>
        <begin position="19"/>
        <end position="1009"/>
    </location>
</feature>
<protein>
    <submittedName>
        <fullName evidence="25">Uncharacterized protein</fullName>
    </submittedName>
</protein>
<dbReference type="InterPro" id="IPR033452">
    <property type="entry name" value="GH30_C"/>
</dbReference>
<dbReference type="AlphaFoldDB" id="A0A507ATU8"/>
<keyword evidence="13" id="KW-0460">Magnesium</keyword>
<dbReference type="InterPro" id="IPR036206">
    <property type="entry name" value="ThiamineP_synth_sf"/>
</dbReference>
<gene>
    <name evidence="25" type="ORF">E0L32_000981</name>
</gene>
<dbReference type="InParanoid" id="A0A507ATU8"/>
<feature type="domain" description="Glycosyl hydrolase family 59 catalytic" evidence="22">
    <location>
        <begin position="61"/>
        <end position="378"/>
    </location>
</feature>
<evidence type="ECO:0000256" key="21">
    <source>
        <dbReference type="SAM" id="SignalP"/>
    </source>
</evidence>
<keyword evidence="8" id="KW-0479">Metal-binding</keyword>
<keyword evidence="15" id="KW-0326">Glycosidase</keyword>
<keyword evidence="12" id="KW-0067">ATP-binding</keyword>
<evidence type="ECO:0000256" key="16">
    <source>
        <dbReference type="ARBA" id="ARBA00047334"/>
    </source>
</evidence>
<comment type="catalytic activity">
    <reaction evidence="16">
        <text>4-methyl-5-(2-phosphooxyethyl)-thiazole + 4-amino-2-methyl-5-(diphosphooxymethyl)pyrimidine + H(+) = thiamine phosphate + diphosphate</text>
        <dbReference type="Rhea" id="RHEA:22328"/>
        <dbReference type="ChEBI" id="CHEBI:15378"/>
        <dbReference type="ChEBI" id="CHEBI:33019"/>
        <dbReference type="ChEBI" id="CHEBI:37575"/>
        <dbReference type="ChEBI" id="CHEBI:57841"/>
        <dbReference type="ChEBI" id="CHEBI:58296"/>
        <dbReference type="EC" id="2.5.1.3"/>
    </reaction>
</comment>
<evidence type="ECO:0000256" key="7">
    <source>
        <dbReference type="ARBA" id="ARBA00022679"/>
    </source>
</evidence>
<feature type="signal peptide" evidence="21">
    <location>
        <begin position="1"/>
        <end position="18"/>
    </location>
</feature>
<dbReference type="FunFam" id="3.40.1190.20:FF:000042">
    <property type="entry name" value="Probable thiamine biosynthetic bifunctional enzyme"/>
    <property type="match status" value="1"/>
</dbReference>
<dbReference type="FunFam" id="3.20.20.70:FF:000104">
    <property type="entry name" value="Thiamine biosynthetic bifunctional enzyme"/>
    <property type="match status" value="1"/>
</dbReference>
<dbReference type="CDD" id="cd00564">
    <property type="entry name" value="TMP_TenI"/>
    <property type="match status" value="1"/>
</dbReference>
<evidence type="ECO:0000259" key="24">
    <source>
        <dbReference type="Pfam" id="PF17189"/>
    </source>
</evidence>
<dbReference type="GO" id="GO:0004557">
    <property type="term" value="F:alpha-galactosidase activity"/>
    <property type="evidence" value="ECO:0007669"/>
    <property type="project" value="UniProtKB-EC"/>
</dbReference>
<keyword evidence="21" id="KW-0732">Signal</keyword>
<keyword evidence="10" id="KW-0418">Kinase</keyword>
<comment type="similarity">
    <text evidence="20">In the N-terminal section; belongs to the thiamine-phosphate synthase family.</text>
</comment>
<reference evidence="25 26" key="1">
    <citation type="submission" date="2019-06" db="EMBL/GenBank/DDBJ databases">
        <title>Draft genome sequence of the filamentous fungus Phialemoniopsis curvata isolated from diesel fuel.</title>
        <authorList>
            <person name="Varaljay V.A."/>
            <person name="Lyon W.J."/>
            <person name="Crouch A.L."/>
            <person name="Drake C.E."/>
            <person name="Hollomon J.M."/>
            <person name="Nadeau L.J."/>
            <person name="Nunn H.S."/>
            <person name="Stevenson B.S."/>
            <person name="Bojanowski C.L."/>
            <person name="Crookes-Goodson W.J."/>
        </authorList>
    </citation>
    <scope>NUCLEOTIDE SEQUENCE [LARGE SCALE GENOMIC DNA]</scope>
    <source>
        <strain evidence="25 26">D216</strain>
    </source>
</reference>
<dbReference type="HAMAP" id="MF_00097">
    <property type="entry name" value="TMP_synthase"/>
    <property type="match status" value="1"/>
</dbReference>
<evidence type="ECO:0000259" key="22">
    <source>
        <dbReference type="Pfam" id="PF02057"/>
    </source>
</evidence>
<keyword evidence="26" id="KW-1185">Reference proteome</keyword>
<evidence type="ECO:0000256" key="4">
    <source>
        <dbReference type="ARBA" id="ARBA00003814"/>
    </source>
</evidence>
<comment type="caution">
    <text evidence="25">The sequence shown here is derived from an EMBL/GenBank/DDBJ whole genome shotgun (WGS) entry which is preliminary data.</text>
</comment>
<name>A0A507ATU8_9PEZI</name>
<dbReference type="GO" id="GO:0004789">
    <property type="term" value="F:thiamine-phosphate diphosphorylase activity"/>
    <property type="evidence" value="ECO:0007669"/>
    <property type="project" value="UniProtKB-EC"/>
</dbReference>
<evidence type="ECO:0000256" key="20">
    <source>
        <dbReference type="ARBA" id="ARBA00061283"/>
    </source>
</evidence>
<dbReference type="CDD" id="cd01170">
    <property type="entry name" value="THZ_kinase"/>
    <property type="match status" value="1"/>
</dbReference>
<comment type="function">
    <text evidence="4">Condenses 4-methyl-5-(beta-hydroxyethyl)thiazole monophosphate (THZ-P) and 2-methyl-4-amino-5-hydroxymethyl pyrimidine pyrophosphate (HMP-PP) to form thiamine monophosphate (TMP).</text>
</comment>
<evidence type="ECO:0000256" key="12">
    <source>
        <dbReference type="ARBA" id="ARBA00022840"/>
    </source>
</evidence>
<evidence type="ECO:0000256" key="8">
    <source>
        <dbReference type="ARBA" id="ARBA00022723"/>
    </source>
</evidence>
<dbReference type="InterPro" id="IPR029056">
    <property type="entry name" value="Ribokinase-like"/>
</dbReference>
<dbReference type="EMBL" id="SKBQ01000004">
    <property type="protein sequence ID" value="TPX11163.1"/>
    <property type="molecule type" value="Genomic_DNA"/>
</dbReference>
<evidence type="ECO:0000256" key="17">
    <source>
        <dbReference type="ARBA" id="ARBA00047851"/>
    </source>
</evidence>
<dbReference type="Gene3D" id="2.60.40.1180">
    <property type="entry name" value="Golgi alpha-mannosidase II"/>
    <property type="match status" value="1"/>
</dbReference>
<comment type="pathway">
    <text evidence="6">Cofactor biosynthesis; thiamine diphosphate biosynthesis; thiamine phosphate from 4-amino-2-methyl-5-diphosphomethylpyrimidine and 4-methyl-5-(2-phosphoethyl)-thiazole: step 1/1.</text>
</comment>
<dbReference type="GeneID" id="41968428"/>
<dbReference type="Pfam" id="PF17189">
    <property type="entry name" value="Glyco_hydro_30C"/>
    <property type="match status" value="1"/>
</dbReference>
<evidence type="ECO:0000256" key="11">
    <source>
        <dbReference type="ARBA" id="ARBA00022801"/>
    </source>
</evidence>
<keyword evidence="7" id="KW-0808">Transferase</keyword>
<evidence type="ECO:0000256" key="18">
    <source>
        <dbReference type="ARBA" id="ARBA00047883"/>
    </source>
</evidence>
<comment type="pathway">
    <text evidence="5">Cofactor biosynthesis; thiamine diphosphate biosynthesis; 4-methyl-5-(2-phosphoethyl)-thiazole from 5-(2-hydroxyethyl)-4-methylthiazole: step 1/1.</text>
</comment>
<dbReference type="InterPro" id="IPR000417">
    <property type="entry name" value="Hyethyz_kinase"/>
</dbReference>
<evidence type="ECO:0000256" key="3">
    <source>
        <dbReference type="ARBA" id="ARBA00001946"/>
    </source>
</evidence>
<comment type="catalytic activity">
    <reaction evidence="17">
        <text>2-(2-carboxy-4-methylthiazol-5-yl)ethyl phosphate + 4-amino-2-methyl-5-(diphosphooxymethyl)pyrimidine + 2 H(+) = thiamine phosphate + CO2 + diphosphate</text>
        <dbReference type="Rhea" id="RHEA:47848"/>
        <dbReference type="ChEBI" id="CHEBI:15378"/>
        <dbReference type="ChEBI" id="CHEBI:16526"/>
        <dbReference type="ChEBI" id="CHEBI:33019"/>
        <dbReference type="ChEBI" id="CHEBI:37575"/>
        <dbReference type="ChEBI" id="CHEBI:57841"/>
        <dbReference type="ChEBI" id="CHEBI:62890"/>
        <dbReference type="EC" id="2.5.1.3"/>
    </reaction>
</comment>
<proteinExistence type="inferred from homology"/>
<dbReference type="GO" id="GO:0000287">
    <property type="term" value="F:magnesium ion binding"/>
    <property type="evidence" value="ECO:0007669"/>
    <property type="project" value="InterPro"/>
</dbReference>
<dbReference type="Pfam" id="PF02581">
    <property type="entry name" value="TMP-TENI"/>
    <property type="match status" value="1"/>
</dbReference>
<dbReference type="GO" id="GO:0009228">
    <property type="term" value="P:thiamine biosynthetic process"/>
    <property type="evidence" value="ECO:0007669"/>
    <property type="project" value="UniProtKB-KW"/>
</dbReference>
<dbReference type="GO" id="GO:0004417">
    <property type="term" value="F:hydroxyethylthiazole kinase activity"/>
    <property type="evidence" value="ECO:0007669"/>
    <property type="project" value="UniProtKB-EC"/>
</dbReference>
<dbReference type="Pfam" id="PF02110">
    <property type="entry name" value="HK"/>
    <property type="match status" value="1"/>
</dbReference>
<organism evidence="25 26">
    <name type="scientific">Thyridium curvatum</name>
    <dbReference type="NCBI Taxonomy" id="1093900"/>
    <lineage>
        <taxon>Eukaryota</taxon>
        <taxon>Fungi</taxon>
        <taxon>Dikarya</taxon>
        <taxon>Ascomycota</taxon>
        <taxon>Pezizomycotina</taxon>
        <taxon>Sordariomycetes</taxon>
        <taxon>Sordariomycetidae</taxon>
        <taxon>Thyridiales</taxon>
        <taxon>Thyridiaceae</taxon>
        <taxon>Thyridium</taxon>
    </lineage>
</organism>
<evidence type="ECO:0000256" key="5">
    <source>
        <dbReference type="ARBA" id="ARBA00004868"/>
    </source>
</evidence>
<dbReference type="HAMAP" id="MF_00228">
    <property type="entry name" value="Thz_kinase"/>
    <property type="match status" value="1"/>
</dbReference>
<evidence type="ECO:0000313" key="26">
    <source>
        <dbReference type="Proteomes" id="UP000319257"/>
    </source>
</evidence>
<dbReference type="GO" id="GO:0005737">
    <property type="term" value="C:cytoplasm"/>
    <property type="evidence" value="ECO:0007669"/>
    <property type="project" value="TreeGrafter"/>
</dbReference>
<dbReference type="Gene3D" id="3.20.20.80">
    <property type="entry name" value="Glycosidases"/>
    <property type="match status" value="1"/>
</dbReference>
<dbReference type="Gene3D" id="3.20.20.70">
    <property type="entry name" value="Aldolase class I"/>
    <property type="match status" value="1"/>
</dbReference>
<dbReference type="PANTHER" id="PTHR20857:SF23">
    <property type="entry name" value="THIAMINE BIOSYNTHETIC BIFUNCTIONAL ENZYME"/>
    <property type="match status" value="1"/>
</dbReference>
<evidence type="ECO:0000256" key="2">
    <source>
        <dbReference type="ARBA" id="ARBA00001771"/>
    </source>
</evidence>
<dbReference type="UniPathway" id="UPA00060">
    <property type="reaction ID" value="UER00139"/>
</dbReference>
<dbReference type="NCBIfam" id="TIGR00694">
    <property type="entry name" value="thiM"/>
    <property type="match status" value="1"/>
</dbReference>
<dbReference type="InterPro" id="IPR022998">
    <property type="entry name" value="ThiamineP_synth_TenI"/>
</dbReference>
<dbReference type="NCBIfam" id="TIGR00693">
    <property type="entry name" value="thiE"/>
    <property type="match status" value="1"/>
</dbReference>
<dbReference type="InterPro" id="IPR034291">
    <property type="entry name" value="TMP_synthase"/>
</dbReference>
<sequence>MRLAHPLTLALAAQAVQAGPSRPLAEDEVLVPLMGPRQAGSAIMVNTATTYQTMDGFGFSLAFQRANLITNMRDPAKQRELLDLLFNATTGAGFTILRNGIGSSPDSSSDHMNTFAPRNPGGPKAAPQYSFDGKDSGQLWVAQEAVRTYGVKTIYGDAWSAPDWFAFGLWTWADRQSWKAYADYLLAWVGFYAEAGVNVTHIGFLNEPEFASSYASMNSNGNQAADMIKVLYKTMQDRNMTEQLGIACCESEGWGNQVQMLNAIKSAGAESMLKAVTSHTYTSGASGRMNTKVPVWLSEQCDLNGQWSTAWSGGGGAGDGLTWANNIMNAVLNNNVGGYLYWEGVQWPSPNTNEKIIKVDNGTNTYEVARRLWAFANFSRYVRPGAQRVATTGGGGGGLRAAAFSNVDGTIAVVVINGGGGASTVSVKVSGQTPTAASLYVSDNTHKCDKVDSSVGADGTVSGSIPGRGIGTSLQTLVSCEGLVDSMGKPTVDYSLYLVTDSTPAILGDRDICEVVRAACKGGVTIVQYRDKKSDTGVLIDTASKLHAITKEYNVPLLINDRVDVALAVGCEGVHIGQDDISYSAARRLLGPDAVVGVTASTLDEALRACEDGADYLGVGTVFATQTKKNTKHVIGTAGLREILDAMSAKGHGSTSTVCIGGINASNLQRVIFQSTAPSKKLDGVAIVSAIMAAEDPEIESKKLLQLVRSPPSFRKAVEEAPAKVSDVKDILAQVPSIIKAVHDTTPLSHNMTNLVVQNIAANVALAVGASPIMANYGEEAPDLCKLGGALVINMGTVTPEGIENYLKALKAYNSVGQPVVFDPVGCGATAVRRAAVKTIMASGYLDIIKGNEGEIQTVFGAAGLAQQRGVDSGSTLDAAAKARLVRDLAARERNVVVMTGKTDYVSDGERTYAVGHGHEYLGQVSGTGCCLGTTVSAMAAARPADKLLAALAGLLLYEGAAEIAARNEAVRGPGTFVPNFIDELARCRKMAAAGDMSWLGEPRVERLL</sequence>
<comment type="catalytic activity">
    <reaction evidence="18">
        <text>2-[(2R,5Z)-2-carboxy-4-methylthiazol-5(2H)-ylidene]ethyl phosphate + 4-amino-2-methyl-5-(diphosphooxymethyl)pyrimidine + 2 H(+) = thiamine phosphate + CO2 + diphosphate</text>
        <dbReference type="Rhea" id="RHEA:47844"/>
        <dbReference type="ChEBI" id="CHEBI:15378"/>
        <dbReference type="ChEBI" id="CHEBI:16526"/>
        <dbReference type="ChEBI" id="CHEBI:33019"/>
        <dbReference type="ChEBI" id="CHEBI:37575"/>
        <dbReference type="ChEBI" id="CHEBI:57841"/>
        <dbReference type="ChEBI" id="CHEBI:62899"/>
        <dbReference type="EC" id="2.5.1.3"/>
    </reaction>
</comment>
<dbReference type="PRINTS" id="PR01099">
    <property type="entry name" value="HYETHTZKNASE"/>
</dbReference>
<feature type="domain" description="Thiamine phosphate synthase/TenI" evidence="23">
    <location>
        <begin position="496"/>
        <end position="691"/>
    </location>
</feature>
<comment type="catalytic activity">
    <reaction evidence="2">
        <text>5-(2-hydroxyethyl)-4-methylthiazole + ATP = 4-methyl-5-(2-phosphooxyethyl)-thiazole + ADP + H(+)</text>
        <dbReference type="Rhea" id="RHEA:24212"/>
        <dbReference type="ChEBI" id="CHEBI:15378"/>
        <dbReference type="ChEBI" id="CHEBI:17957"/>
        <dbReference type="ChEBI" id="CHEBI:30616"/>
        <dbReference type="ChEBI" id="CHEBI:58296"/>
        <dbReference type="ChEBI" id="CHEBI:456216"/>
        <dbReference type="EC" id="2.7.1.50"/>
    </reaction>
</comment>
<keyword evidence="11" id="KW-0378">Hydrolase</keyword>
<dbReference type="SUPFAM" id="SSF53613">
    <property type="entry name" value="Ribokinase-like"/>
    <property type="match status" value="1"/>
</dbReference>
<evidence type="ECO:0000256" key="13">
    <source>
        <dbReference type="ARBA" id="ARBA00022842"/>
    </source>
</evidence>
<dbReference type="Gene3D" id="3.40.1190.20">
    <property type="match status" value="1"/>
</dbReference>
<dbReference type="PANTHER" id="PTHR20857">
    <property type="entry name" value="THIAMINE-PHOSPHATE PYROPHOSPHORYLASE"/>
    <property type="match status" value="1"/>
</dbReference>